<name>A0A1D8N6T7_YARLL</name>
<dbReference type="GeneID" id="94582672"/>
<sequence>MANPSSLFCPGPSKTAKQAEVLESRIMGKKTREQVENLSIELAQLPKTRKAPQQNRESIFCWKSLDGMTRQNLSDRLTRLEKEKNNLGTWKTYKDSMPFQETDCGFLLLKGIRIHPEGPFGIVVAKRAMVEIVRGMMEIFRAMMKIFRTMMEIVRAMESPVVLVDDDFPDMEDRQIMICSEGN</sequence>
<gene>
    <name evidence="1" type="ORF">YALI1_B09426g</name>
</gene>
<organism evidence="1 2">
    <name type="scientific">Yarrowia lipolytica</name>
    <name type="common">Candida lipolytica</name>
    <dbReference type="NCBI Taxonomy" id="4952"/>
    <lineage>
        <taxon>Eukaryota</taxon>
        <taxon>Fungi</taxon>
        <taxon>Dikarya</taxon>
        <taxon>Ascomycota</taxon>
        <taxon>Saccharomycotina</taxon>
        <taxon>Dipodascomycetes</taxon>
        <taxon>Dipodascales</taxon>
        <taxon>Dipodascales incertae sedis</taxon>
        <taxon>Yarrowia</taxon>
    </lineage>
</organism>
<evidence type="ECO:0000313" key="1">
    <source>
        <dbReference type="EMBL" id="AOW01351.1"/>
    </source>
</evidence>
<dbReference type="AlphaFoldDB" id="A0A1D8N6T7"/>
<dbReference type="RefSeq" id="XP_068138117.1">
    <property type="nucleotide sequence ID" value="XM_068282016.1"/>
</dbReference>
<dbReference type="Proteomes" id="UP000182444">
    <property type="component" value="Chromosome 1B"/>
</dbReference>
<reference evidence="1 2" key="1">
    <citation type="journal article" date="2016" name="PLoS ONE">
        <title>Sequence Assembly of Yarrowia lipolytica Strain W29/CLIB89 Shows Transposable Element Diversity.</title>
        <authorList>
            <person name="Magnan C."/>
            <person name="Yu J."/>
            <person name="Chang I."/>
            <person name="Jahn E."/>
            <person name="Kanomata Y."/>
            <person name="Wu J."/>
            <person name="Zeller M."/>
            <person name="Oakes M."/>
            <person name="Baldi P."/>
            <person name="Sandmeyer S."/>
        </authorList>
    </citation>
    <scope>NUCLEOTIDE SEQUENCE [LARGE SCALE GENOMIC DNA]</scope>
    <source>
        <strain evidence="2">CLIB89(W29)</strain>
    </source>
</reference>
<evidence type="ECO:0000313" key="2">
    <source>
        <dbReference type="Proteomes" id="UP000182444"/>
    </source>
</evidence>
<protein>
    <submittedName>
        <fullName evidence="1">Uncharacterized protein</fullName>
    </submittedName>
</protein>
<proteinExistence type="predicted"/>
<dbReference type="VEuPathDB" id="FungiDB:YALI1_B09426g"/>
<dbReference type="EMBL" id="CP017554">
    <property type="protein sequence ID" value="AOW01351.1"/>
    <property type="molecule type" value="Genomic_DNA"/>
</dbReference>
<accession>A0A1D8N6T7</accession>